<accession>A0A9P3LC64</accession>
<evidence type="ECO:0000313" key="4">
    <source>
        <dbReference type="Proteomes" id="UP000703269"/>
    </source>
</evidence>
<dbReference type="EMBL" id="BPQB01000010">
    <property type="protein sequence ID" value="GJE88557.1"/>
    <property type="molecule type" value="Genomic_DNA"/>
</dbReference>
<proteinExistence type="predicted"/>
<keyword evidence="1" id="KW-0175">Coiled coil</keyword>
<dbReference type="Proteomes" id="UP000703269">
    <property type="component" value="Unassembled WGS sequence"/>
</dbReference>
<dbReference type="AlphaFoldDB" id="A0A9P3LC64"/>
<evidence type="ECO:0000256" key="2">
    <source>
        <dbReference type="SAM" id="MobiDB-lite"/>
    </source>
</evidence>
<evidence type="ECO:0000256" key="1">
    <source>
        <dbReference type="SAM" id="Coils"/>
    </source>
</evidence>
<feature type="compositionally biased region" description="Low complexity" evidence="2">
    <location>
        <begin position="39"/>
        <end position="53"/>
    </location>
</feature>
<feature type="coiled-coil region" evidence="1">
    <location>
        <begin position="128"/>
        <end position="155"/>
    </location>
</feature>
<protein>
    <submittedName>
        <fullName evidence="3">Uncharacterized protein</fullName>
    </submittedName>
</protein>
<evidence type="ECO:0000313" key="3">
    <source>
        <dbReference type="EMBL" id="GJE88557.1"/>
    </source>
</evidence>
<organism evidence="3 4">
    <name type="scientific">Phanerochaete sordida</name>
    <dbReference type="NCBI Taxonomy" id="48140"/>
    <lineage>
        <taxon>Eukaryota</taxon>
        <taxon>Fungi</taxon>
        <taxon>Dikarya</taxon>
        <taxon>Basidiomycota</taxon>
        <taxon>Agaricomycotina</taxon>
        <taxon>Agaricomycetes</taxon>
        <taxon>Polyporales</taxon>
        <taxon>Phanerochaetaceae</taxon>
        <taxon>Phanerochaete</taxon>
    </lineage>
</organism>
<feature type="region of interest" description="Disordered" evidence="2">
    <location>
        <begin position="33"/>
        <end position="57"/>
    </location>
</feature>
<reference evidence="3 4" key="1">
    <citation type="submission" date="2021-08" db="EMBL/GenBank/DDBJ databases">
        <title>Draft Genome Sequence of Phanerochaete sordida strain YK-624.</title>
        <authorList>
            <person name="Mori T."/>
            <person name="Dohra H."/>
            <person name="Suzuki T."/>
            <person name="Kawagishi H."/>
            <person name="Hirai H."/>
        </authorList>
    </citation>
    <scope>NUCLEOTIDE SEQUENCE [LARGE SCALE GENOMIC DNA]</scope>
    <source>
        <strain evidence="3 4">YK-624</strain>
    </source>
</reference>
<dbReference type="OrthoDB" id="3235325at2759"/>
<sequence>MSLLQPIDYSEDTGGPNMRLADLDHLAGLQTFESPAPTRSRSVSNVPSESSLSFAPRGSQQSYSLYGLAPSSSRTFSERSSISDYSPALGLAGGMRNPQSPMGRDSFSIPQSPASNMFSGAQRDDLEFNRLLEHYQQARIRIAQLESECSTLRQIVQAFGPRLDELIKHFKTAATRPEGTLQDGNIPDSLPQLSRSDHLKVKFWDIASFREMLAGLVEARKRQAEETGQKMPRALAGEGDRWLILKDGNGNPLPVAQGDEVRDFTRGLLEDMHAVLGDNVPSSWNSKAPALWRSYMEYHLEKKYEFLHYCENHWKARQLVVYYYPIWQEKYRKDRKDRKGQRTAKFEREETASISSALTDLEATTTEGQLVPIAVKRPADGPTTNLLRFLNL</sequence>
<keyword evidence="4" id="KW-1185">Reference proteome</keyword>
<name>A0A9P3LC64_9APHY</name>
<comment type="caution">
    <text evidence="3">The sequence shown here is derived from an EMBL/GenBank/DDBJ whole genome shotgun (WGS) entry which is preliminary data.</text>
</comment>
<gene>
    <name evidence="3" type="ORF">PsYK624_046400</name>
</gene>